<dbReference type="PANTHER" id="PTHR30290:SF9">
    <property type="entry name" value="OLIGOPEPTIDE-BINDING PROTEIN APPA"/>
    <property type="match status" value="1"/>
</dbReference>
<sequence length="532" mass="59604">MNTSTWNRRTVMAAVCLGALLSAGVIGSATAQTPVSGGHFRRALSSDPANLDPALTNTSRAIAVKMTIFDSLLRQNPKTLAIEPGAAESWSVGSDGKILTFRLHRGIRFHHGREMTSDDVRYTIERILTPEMGSPFIRAFDRLVGAKEFTNGQAREVSGIKILDRYTIQITNSVVDSTFPLTFTGLFIVPRDEAERLGRDFGQRPVGSGPFIFVSWSRDSSVLLKENPSYWEGRPYISALEFRIIPDPATLQAEFETGRLDFILLEDPTYRRYADDPAWKPYVVEVAELFTRHMGLNTTKPPLNDVRVRQAINYAIDKATTVRTVLQDKAFVATGVFPPSLAASDPTLRGYEYNPQRARELLAQAGVPTGFEMDLNGSSSPVAGRWLEVLQRYLADVGIRARLVQQDFGVMLDRAGKGELMAYVLSHGGGSNCVNYLGPFRSRNFGIAGNRMFYRNERVDALMDDAERTFDATRQIQLCREAERLIVADAPWFFWNYNKAALVHQPNVHGIVGNPLELDWLQMHKVWIQPRR</sequence>
<feature type="chain" id="PRO_5022002634" evidence="4">
    <location>
        <begin position="32"/>
        <end position="532"/>
    </location>
</feature>
<protein>
    <submittedName>
        <fullName evidence="6">ABC transporter substrate-binding protein</fullName>
    </submittedName>
</protein>
<dbReference type="InterPro" id="IPR039424">
    <property type="entry name" value="SBP_5"/>
</dbReference>
<dbReference type="PIRSF" id="PIRSF002741">
    <property type="entry name" value="MppA"/>
    <property type="match status" value="1"/>
</dbReference>
<evidence type="ECO:0000313" key="7">
    <source>
        <dbReference type="Proteomes" id="UP000315217"/>
    </source>
</evidence>
<comment type="caution">
    <text evidence="6">The sequence shown here is derived from an EMBL/GenBank/DDBJ whole genome shotgun (WGS) entry which is preliminary data.</text>
</comment>
<organism evidence="6 7">
    <name type="scientific">Candidatus Segetimicrobium genomatis</name>
    <dbReference type="NCBI Taxonomy" id="2569760"/>
    <lineage>
        <taxon>Bacteria</taxon>
        <taxon>Bacillati</taxon>
        <taxon>Candidatus Sysuimicrobiota</taxon>
        <taxon>Candidatus Sysuimicrobiia</taxon>
        <taxon>Candidatus Sysuimicrobiales</taxon>
        <taxon>Candidatus Segetimicrobiaceae</taxon>
        <taxon>Candidatus Segetimicrobium</taxon>
    </lineage>
</organism>
<dbReference type="SUPFAM" id="SSF53850">
    <property type="entry name" value="Periplasmic binding protein-like II"/>
    <property type="match status" value="1"/>
</dbReference>
<dbReference type="InterPro" id="IPR000914">
    <property type="entry name" value="SBP_5_dom"/>
</dbReference>
<comment type="similarity">
    <text evidence="1">Belongs to the bacterial solute-binding protein 5 family.</text>
</comment>
<dbReference type="InterPro" id="IPR030678">
    <property type="entry name" value="Peptide/Ni-bd"/>
</dbReference>
<dbReference type="PANTHER" id="PTHR30290">
    <property type="entry name" value="PERIPLASMIC BINDING COMPONENT OF ABC TRANSPORTER"/>
    <property type="match status" value="1"/>
</dbReference>
<keyword evidence="3 4" id="KW-0732">Signal</keyword>
<evidence type="ECO:0000313" key="6">
    <source>
        <dbReference type="EMBL" id="TMJ09689.1"/>
    </source>
</evidence>
<dbReference type="Gene3D" id="3.90.76.10">
    <property type="entry name" value="Dipeptide-binding Protein, Domain 1"/>
    <property type="match status" value="1"/>
</dbReference>
<dbReference type="Proteomes" id="UP000315217">
    <property type="component" value="Unassembled WGS sequence"/>
</dbReference>
<dbReference type="Gene3D" id="3.10.105.10">
    <property type="entry name" value="Dipeptide-binding Protein, Domain 3"/>
    <property type="match status" value="1"/>
</dbReference>
<dbReference type="GO" id="GO:0042597">
    <property type="term" value="C:periplasmic space"/>
    <property type="evidence" value="ECO:0007669"/>
    <property type="project" value="UniProtKB-ARBA"/>
</dbReference>
<feature type="signal peptide" evidence="4">
    <location>
        <begin position="1"/>
        <end position="31"/>
    </location>
</feature>
<dbReference type="AlphaFoldDB" id="A0A537LNU8"/>
<feature type="domain" description="Solute-binding protein family 5" evidence="5">
    <location>
        <begin position="82"/>
        <end position="431"/>
    </location>
</feature>
<evidence type="ECO:0000259" key="5">
    <source>
        <dbReference type="Pfam" id="PF00496"/>
    </source>
</evidence>
<dbReference type="Gene3D" id="3.40.190.10">
    <property type="entry name" value="Periplasmic binding protein-like II"/>
    <property type="match status" value="1"/>
</dbReference>
<evidence type="ECO:0000256" key="3">
    <source>
        <dbReference type="ARBA" id="ARBA00022729"/>
    </source>
</evidence>
<reference evidence="6 7" key="1">
    <citation type="journal article" date="2019" name="Nat. Microbiol.">
        <title>Mediterranean grassland soil C-N compound turnover is dependent on rainfall and depth, and is mediated by genomically divergent microorganisms.</title>
        <authorList>
            <person name="Diamond S."/>
            <person name="Andeer P.F."/>
            <person name="Li Z."/>
            <person name="Crits-Christoph A."/>
            <person name="Burstein D."/>
            <person name="Anantharaman K."/>
            <person name="Lane K.R."/>
            <person name="Thomas B.C."/>
            <person name="Pan C."/>
            <person name="Northen T.R."/>
            <person name="Banfield J.F."/>
        </authorList>
    </citation>
    <scope>NUCLEOTIDE SEQUENCE [LARGE SCALE GENOMIC DNA]</scope>
    <source>
        <strain evidence="6">NP_1</strain>
    </source>
</reference>
<dbReference type="GO" id="GO:0043190">
    <property type="term" value="C:ATP-binding cassette (ABC) transporter complex"/>
    <property type="evidence" value="ECO:0007669"/>
    <property type="project" value="InterPro"/>
</dbReference>
<accession>A0A537LNU8</accession>
<dbReference type="GO" id="GO:1904680">
    <property type="term" value="F:peptide transmembrane transporter activity"/>
    <property type="evidence" value="ECO:0007669"/>
    <property type="project" value="TreeGrafter"/>
</dbReference>
<keyword evidence="2" id="KW-0813">Transport</keyword>
<evidence type="ECO:0000256" key="4">
    <source>
        <dbReference type="SAM" id="SignalP"/>
    </source>
</evidence>
<dbReference type="CDD" id="cd00995">
    <property type="entry name" value="PBP2_NikA_DppA_OppA_like"/>
    <property type="match status" value="1"/>
</dbReference>
<dbReference type="EMBL" id="VBAI01000153">
    <property type="protein sequence ID" value="TMJ09689.1"/>
    <property type="molecule type" value="Genomic_DNA"/>
</dbReference>
<evidence type="ECO:0000256" key="1">
    <source>
        <dbReference type="ARBA" id="ARBA00005695"/>
    </source>
</evidence>
<evidence type="ECO:0000256" key="2">
    <source>
        <dbReference type="ARBA" id="ARBA00022448"/>
    </source>
</evidence>
<proteinExistence type="inferred from homology"/>
<name>A0A537LNU8_9BACT</name>
<dbReference type="Pfam" id="PF00496">
    <property type="entry name" value="SBP_bac_5"/>
    <property type="match status" value="1"/>
</dbReference>
<dbReference type="GO" id="GO:0015833">
    <property type="term" value="P:peptide transport"/>
    <property type="evidence" value="ECO:0007669"/>
    <property type="project" value="TreeGrafter"/>
</dbReference>
<gene>
    <name evidence="6" type="ORF">E6G98_08750</name>
</gene>